<dbReference type="AlphaFoldDB" id="Q6KH19"/>
<feature type="transmembrane region" description="Helical" evidence="5">
    <location>
        <begin position="86"/>
        <end position="108"/>
    </location>
</feature>
<evidence type="ECO:0000256" key="2">
    <source>
        <dbReference type="ARBA" id="ARBA00022692"/>
    </source>
</evidence>
<evidence type="ECO:0000256" key="3">
    <source>
        <dbReference type="ARBA" id="ARBA00022989"/>
    </source>
</evidence>
<dbReference type="Pfam" id="PF04193">
    <property type="entry name" value="PQ-loop"/>
    <property type="match status" value="1"/>
</dbReference>
<gene>
    <name evidence="6" type="ordered locus">MMOB6260</name>
</gene>
<dbReference type="HOGENOM" id="CLU_1592761_0_0_14"/>
<protein>
    <submittedName>
        <fullName evidence="6">Expressed protein</fullName>
    </submittedName>
</protein>
<dbReference type="InterPro" id="IPR006603">
    <property type="entry name" value="PQ-loop_rpt"/>
</dbReference>
<dbReference type="GO" id="GO:0016020">
    <property type="term" value="C:membrane"/>
    <property type="evidence" value="ECO:0007669"/>
    <property type="project" value="UniProtKB-SubCell"/>
</dbReference>
<dbReference type="KEGG" id="mmo:MMOB6260"/>
<evidence type="ECO:0000256" key="4">
    <source>
        <dbReference type="ARBA" id="ARBA00023136"/>
    </source>
</evidence>
<dbReference type="RefSeq" id="WP_011265146.1">
    <property type="nucleotide sequence ID" value="NC_006908.1"/>
</dbReference>
<dbReference type="Gene3D" id="1.20.1280.290">
    <property type="match status" value="1"/>
</dbReference>
<evidence type="ECO:0000313" key="6">
    <source>
        <dbReference type="EMBL" id="AAT28112.1"/>
    </source>
</evidence>
<proteinExistence type="predicted"/>
<keyword evidence="2 5" id="KW-0812">Transmembrane</keyword>
<organism evidence="6 7">
    <name type="scientific">Mycoplasma mobile (strain ATCC 43663 / 163K / NCTC 11711)</name>
    <name type="common">Mesomycoplasma mobile</name>
    <dbReference type="NCBI Taxonomy" id="267748"/>
    <lineage>
        <taxon>Bacteria</taxon>
        <taxon>Bacillati</taxon>
        <taxon>Mycoplasmatota</taxon>
        <taxon>Mycoplasmoidales</taxon>
        <taxon>Metamycoplasmataceae</taxon>
        <taxon>Mesomycoplasma</taxon>
    </lineage>
</organism>
<dbReference type="Proteomes" id="UP000009072">
    <property type="component" value="Chromosome"/>
</dbReference>
<dbReference type="eggNOG" id="ENOG5032N92">
    <property type="taxonomic scope" value="Bacteria"/>
</dbReference>
<evidence type="ECO:0000256" key="5">
    <source>
        <dbReference type="SAM" id="Phobius"/>
    </source>
</evidence>
<feature type="transmembrane region" description="Helical" evidence="5">
    <location>
        <begin position="38"/>
        <end position="66"/>
    </location>
</feature>
<comment type="subcellular location">
    <subcellularLocation>
        <location evidence="1">Membrane</location>
        <topology evidence="1">Multi-pass membrane protein</topology>
    </subcellularLocation>
</comment>
<dbReference type="STRING" id="267748.MMOB6260"/>
<keyword evidence="4 5" id="KW-0472">Membrane</keyword>
<accession>Q6KH19</accession>
<evidence type="ECO:0000256" key="1">
    <source>
        <dbReference type="ARBA" id="ARBA00004141"/>
    </source>
</evidence>
<sequence length="167" mass="18209">MDQELLILGLIISTIAGIFSAIAFIPQTIKSIVSKSTFGLSIGLISFGIIASSIWIIWGILSSIYIPSINATNNVLPSSLGPGFEAAQTAAPIWTNTLVLIWSLALLISKLQNTSKAKKLNLTEEEYSNKKILEVYKKNKAKKSLISKMVLKMIKSSIPKEESKNNV</sequence>
<evidence type="ECO:0000313" key="7">
    <source>
        <dbReference type="Proteomes" id="UP000009072"/>
    </source>
</evidence>
<dbReference type="EMBL" id="AE017308">
    <property type="protein sequence ID" value="AAT28112.1"/>
    <property type="molecule type" value="Genomic_DNA"/>
</dbReference>
<name>Q6KH19_MYCM1</name>
<keyword evidence="3 5" id="KW-1133">Transmembrane helix</keyword>
<feature type="transmembrane region" description="Helical" evidence="5">
    <location>
        <begin position="6"/>
        <end position="26"/>
    </location>
</feature>
<keyword evidence="7" id="KW-1185">Reference proteome</keyword>
<reference evidence="6 7" key="1">
    <citation type="journal article" date="2004" name="Genome Res.">
        <title>The complete genome and proteome of Mycoplasma mobile.</title>
        <authorList>
            <person name="Jaffe J.D."/>
            <person name="Stange-Thomann N."/>
            <person name="Smith C."/>
            <person name="DeCaprio D."/>
            <person name="Fisher S."/>
            <person name="Butler J."/>
            <person name="Calvo S."/>
            <person name="Elkins T."/>
            <person name="FitzGerald M.G."/>
            <person name="Hafez N."/>
            <person name="Kodira C.D."/>
            <person name="Major J."/>
            <person name="Wang S."/>
            <person name="Wilkinson J."/>
            <person name="Nicol R."/>
            <person name="Nusbaum C."/>
            <person name="Birren B."/>
            <person name="Berg H.C."/>
            <person name="Church G.M."/>
        </authorList>
    </citation>
    <scope>NUCLEOTIDE SEQUENCE [LARGE SCALE GENOMIC DNA]</scope>
    <source>
        <strain evidence="7">ATCC 43663 / 163K / NCTC 11711</strain>
    </source>
</reference>